<gene>
    <name evidence="3" type="ORF">GCM10011361_01570</name>
</gene>
<dbReference type="PANTHER" id="PTHR37464:SF1">
    <property type="entry name" value="BLL2463 PROTEIN"/>
    <property type="match status" value="1"/>
</dbReference>
<keyword evidence="1" id="KW-1133">Transmembrane helix</keyword>
<protein>
    <submittedName>
        <fullName evidence="3">Membrane protein</fullName>
    </submittedName>
</protein>
<evidence type="ECO:0000313" key="4">
    <source>
        <dbReference type="Proteomes" id="UP000625780"/>
    </source>
</evidence>
<dbReference type="InterPro" id="IPR024163">
    <property type="entry name" value="Aerotolerance_reg_N"/>
</dbReference>
<dbReference type="PANTHER" id="PTHR37464">
    <property type="entry name" value="BLL2463 PROTEIN"/>
    <property type="match status" value="1"/>
</dbReference>
<dbReference type="SUPFAM" id="SSF53300">
    <property type="entry name" value="vWA-like"/>
    <property type="match status" value="1"/>
</dbReference>
<proteinExistence type="predicted"/>
<evidence type="ECO:0000313" key="3">
    <source>
        <dbReference type="EMBL" id="GGD38145.1"/>
    </source>
</evidence>
<feature type="transmembrane region" description="Helical" evidence="1">
    <location>
        <begin position="56"/>
        <end position="77"/>
    </location>
</feature>
<keyword evidence="1" id="KW-0812">Transmembrane</keyword>
<dbReference type="InterPro" id="IPR036465">
    <property type="entry name" value="vWFA_dom_sf"/>
</dbReference>
<reference evidence="4" key="1">
    <citation type="journal article" date="2019" name="Int. J. Syst. Evol. Microbiol.">
        <title>The Global Catalogue of Microorganisms (GCM) 10K type strain sequencing project: providing services to taxonomists for standard genome sequencing and annotation.</title>
        <authorList>
            <consortium name="The Broad Institute Genomics Platform"/>
            <consortium name="The Broad Institute Genome Sequencing Center for Infectious Disease"/>
            <person name="Wu L."/>
            <person name="Ma J."/>
        </authorList>
    </citation>
    <scope>NUCLEOTIDE SEQUENCE [LARGE SCALE GENOMIC DNA]</scope>
    <source>
        <strain evidence="4">CGMCC 1.12606</strain>
    </source>
</reference>
<evidence type="ECO:0000259" key="2">
    <source>
        <dbReference type="Pfam" id="PF07584"/>
    </source>
</evidence>
<feature type="transmembrane region" description="Helical" evidence="1">
    <location>
        <begin position="6"/>
        <end position="24"/>
    </location>
</feature>
<dbReference type="Proteomes" id="UP000625780">
    <property type="component" value="Unassembled WGS sequence"/>
</dbReference>
<name>A0ABQ1QQK7_9FLAO</name>
<keyword evidence="1" id="KW-0472">Membrane</keyword>
<evidence type="ECO:0000256" key="1">
    <source>
        <dbReference type="SAM" id="Phobius"/>
    </source>
</evidence>
<feature type="domain" description="Aerotolerance regulator N-terminal" evidence="2">
    <location>
        <begin position="1"/>
        <end position="76"/>
    </location>
</feature>
<organism evidence="3 4">
    <name type="scientific">Muriicola marianensis</name>
    <dbReference type="NCBI Taxonomy" id="1324801"/>
    <lineage>
        <taxon>Bacteria</taxon>
        <taxon>Pseudomonadati</taxon>
        <taxon>Bacteroidota</taxon>
        <taxon>Flavobacteriia</taxon>
        <taxon>Flavobacteriales</taxon>
        <taxon>Flavobacteriaceae</taxon>
        <taxon>Muriicola</taxon>
    </lineage>
</organism>
<dbReference type="EMBL" id="BMFH01000001">
    <property type="protein sequence ID" value="GGD38145.1"/>
    <property type="molecule type" value="Genomic_DNA"/>
</dbReference>
<sequence>MLFKYPQLLWSLWLLLIPILIHLLQLRRFKPTPFTNVRLLKKVKAKSQKSQTLKRWLLLISRLGLLAALILAFAQPFTANRSAFMKQDLVIYLDNSFSMQARRDQNSLLEEAVQELIRTIPEGTIFSLFTNDSEYRDVRVDEIRNELLQLKFSNDQLNLSEIELKANSFLNDGPDALKSLVVISDFQESLGGIMDEGRIEANTFFIPLRTDEVRNVSIDTVFLETSSGNINNLHITISGNHDFGSIPVSLFNKGSLIAKSAATYNSEGTSELVFSLPGEENIEGKVTLTDTGLTFDNELYFNINTREKIRVLGIGTEDEFLIRLFDDNTSQYRSVSSLDQASNLIADQDLVILNQLNAFPSGTVDLLREYTDRGGSLVLIPSLTMKTEEFNRLLGFYGLSFGKRIQTPMEITDINYAHPLFRDVFKDAVTNFQYPSAKEFFVLNGRADKILGFSNESPFLAARGKSYVFTTSLSPVNTNFTASPLVVPTLYAMAMQSRSLPTPYYLLGSDSSEDVAVQLGEDRILSLKKGDLEFIPRQQSVGRNTRLWFSGAPQEAGTFALVNAPVDRSFSFNFPRAENDLTYLPLDEAGEGIDIIDSVSELFERFENDSRVTGLWKWFVILAVLFLLAEIIIQKAMK</sequence>
<accession>A0ABQ1QQK7</accession>
<keyword evidence="4" id="KW-1185">Reference proteome</keyword>
<dbReference type="InterPro" id="IPR011933">
    <property type="entry name" value="Double_TM_dom"/>
</dbReference>
<dbReference type="InterPro" id="IPR029062">
    <property type="entry name" value="Class_I_gatase-like"/>
</dbReference>
<dbReference type="Pfam" id="PF07584">
    <property type="entry name" value="BatA"/>
    <property type="match status" value="1"/>
</dbReference>
<dbReference type="SUPFAM" id="SSF52317">
    <property type="entry name" value="Class I glutamine amidotransferase-like"/>
    <property type="match status" value="1"/>
</dbReference>
<feature type="transmembrane region" description="Helical" evidence="1">
    <location>
        <begin position="615"/>
        <end position="633"/>
    </location>
</feature>
<dbReference type="NCBIfam" id="TIGR02226">
    <property type="entry name" value="two_anch"/>
    <property type="match status" value="1"/>
</dbReference>
<comment type="caution">
    <text evidence="3">The sequence shown here is derived from an EMBL/GenBank/DDBJ whole genome shotgun (WGS) entry which is preliminary data.</text>
</comment>
<dbReference type="RefSeq" id="WP_188368804.1">
    <property type="nucleotide sequence ID" value="NZ_BMFH01000001.1"/>
</dbReference>